<dbReference type="PANTHER" id="PTHR42855:SF2">
    <property type="entry name" value="DRUG RESISTANCE ABC TRANSPORTER,ATP-BINDING PROTEIN"/>
    <property type="match status" value="1"/>
</dbReference>
<name>A0A0K9YVZ5_9BACL</name>
<dbReference type="Proteomes" id="UP000319578">
    <property type="component" value="Unassembled WGS sequence"/>
</dbReference>
<dbReference type="EMBL" id="LGIQ01000007">
    <property type="protein sequence ID" value="KNB72894.1"/>
    <property type="molecule type" value="Genomic_DNA"/>
</dbReference>
<dbReference type="AlphaFoldDB" id="A0A0K9YVZ5"/>
<evidence type="ECO:0000259" key="3">
    <source>
        <dbReference type="PROSITE" id="PS50893"/>
    </source>
</evidence>
<reference evidence="5" key="2">
    <citation type="submission" date="2015-07" db="EMBL/GenBank/DDBJ databases">
        <title>MeaNS - Measles Nucleotide Surveillance Program.</title>
        <authorList>
            <person name="Tran T."/>
            <person name="Druce J."/>
        </authorList>
    </citation>
    <scope>NUCLEOTIDE SEQUENCE</scope>
    <source>
        <strain evidence="5">DSM 9887</strain>
    </source>
</reference>
<evidence type="ECO:0000313" key="7">
    <source>
        <dbReference type="Proteomes" id="UP000319578"/>
    </source>
</evidence>
<evidence type="ECO:0000256" key="2">
    <source>
        <dbReference type="ARBA" id="ARBA00022840"/>
    </source>
</evidence>
<dbReference type="Pfam" id="PF00005">
    <property type="entry name" value="ABC_tran"/>
    <property type="match status" value="2"/>
</dbReference>
<evidence type="ECO:0000256" key="1">
    <source>
        <dbReference type="ARBA" id="ARBA00022741"/>
    </source>
</evidence>
<reference evidence="4 7" key="3">
    <citation type="submission" date="2019-06" db="EMBL/GenBank/DDBJ databases">
        <title>Whole genome shotgun sequence of Brevibacillus reuszeri NBRC 15719.</title>
        <authorList>
            <person name="Hosoyama A."/>
            <person name="Uohara A."/>
            <person name="Ohji S."/>
            <person name="Ichikawa N."/>
        </authorList>
    </citation>
    <scope>NUCLEOTIDE SEQUENCE [LARGE SCALE GENOMIC DNA]</scope>
    <source>
        <strain evidence="4 7">NBRC 15719</strain>
    </source>
</reference>
<dbReference type="CDD" id="cd03221">
    <property type="entry name" value="ABCF_EF-3"/>
    <property type="match status" value="2"/>
</dbReference>
<reference evidence="6" key="1">
    <citation type="submission" date="2015-07" db="EMBL/GenBank/DDBJ databases">
        <title>Genome sequencing project for genomic taxonomy and phylogenomics of Bacillus-like bacteria.</title>
        <authorList>
            <person name="Liu B."/>
            <person name="Wang J."/>
            <person name="Zhu Y."/>
            <person name="Liu G."/>
            <person name="Chen Q."/>
            <person name="Chen Z."/>
            <person name="Lan J."/>
            <person name="Che J."/>
            <person name="Ge C."/>
            <person name="Shi H."/>
            <person name="Pan Z."/>
            <person name="Liu X."/>
        </authorList>
    </citation>
    <scope>NUCLEOTIDE SEQUENCE [LARGE SCALE GENOMIC DNA]</scope>
    <source>
        <strain evidence="6">DSM 9887</strain>
    </source>
</reference>
<dbReference type="FunFam" id="3.40.50.300:FF:000905">
    <property type="entry name" value="Heme ABC transporter ATP-binding protein"/>
    <property type="match status" value="1"/>
</dbReference>
<dbReference type="RefSeq" id="WP_049738941.1">
    <property type="nucleotide sequence ID" value="NZ_BJON01000034.1"/>
</dbReference>
<dbReference type="InterPro" id="IPR003439">
    <property type="entry name" value="ABC_transporter-like_ATP-bd"/>
</dbReference>
<dbReference type="EMBL" id="BJON01000034">
    <property type="protein sequence ID" value="GED72758.1"/>
    <property type="molecule type" value="Genomic_DNA"/>
</dbReference>
<dbReference type="OrthoDB" id="9762369at2"/>
<protein>
    <submittedName>
        <fullName evidence="4 5">ABC transporter ATP-binding protein</fullName>
    </submittedName>
</protein>
<dbReference type="Gene3D" id="3.40.50.300">
    <property type="entry name" value="P-loop containing nucleotide triphosphate hydrolases"/>
    <property type="match status" value="2"/>
</dbReference>
<dbReference type="InterPro" id="IPR032781">
    <property type="entry name" value="ABC_tran_Xtn"/>
</dbReference>
<dbReference type="InterPro" id="IPR017871">
    <property type="entry name" value="ABC_transporter-like_CS"/>
</dbReference>
<dbReference type="SUPFAM" id="SSF52540">
    <property type="entry name" value="P-loop containing nucleoside triphosphate hydrolases"/>
    <property type="match status" value="2"/>
</dbReference>
<dbReference type="GO" id="GO:0016887">
    <property type="term" value="F:ATP hydrolysis activity"/>
    <property type="evidence" value="ECO:0007669"/>
    <property type="project" value="InterPro"/>
</dbReference>
<keyword evidence="2 5" id="KW-0067">ATP-binding</keyword>
<feature type="domain" description="ABC transporter" evidence="3">
    <location>
        <begin position="325"/>
        <end position="523"/>
    </location>
</feature>
<dbReference type="PROSITE" id="PS00211">
    <property type="entry name" value="ABC_TRANSPORTER_1"/>
    <property type="match status" value="2"/>
</dbReference>
<sequence length="523" mass="59367">MSVLIVENLSHGFGDRILFKDVSFRLQPGDRVGLVGANGTGKSTMMGILTGQNMADHGKVEWMPKIQYGYLDQHTKLQAGKTIRDVLKDAFLPLLEQEQELMVIGEKMAEASPEELEELLERMGEIQDKLETSGFYLIDAKVDEIANALGLSAIGLERDVASLSGGQRTKVLLAKLLLEQPTVLLLDEPTNYLDEEHIVWLKNYLKDYPYSFMLISHDTTFMNEVVNVIYHLEFTKLNRYTGNYESFLAQSETKRSQHFDAFEKQQEEIARMEDFIARNKARASTTGRAKSRQKQLEKIERIDKPETAAKPTFIFKESRASSRFVVEADDLEIGYSHALLPKLSVKLERGEKVAIVGMNGVGKSTLLKTLLGVIPPLGGKLDRGDFLHPAYFEQEVKAKPLTALDEVWNEFPAMNNHEVRGALARCGLKNEHINRNMNALSGGEQAKVRLCKLLQRESNWLVFDEPTNHLDVVAKEELKRALKEFKGTVLLVCHEPEFYEDWVTQTWDVEQWSLEQARTPIKL</sequence>
<dbReference type="PANTHER" id="PTHR42855">
    <property type="entry name" value="ABC TRANSPORTER ATP-BINDING SUBUNIT"/>
    <property type="match status" value="1"/>
</dbReference>
<dbReference type="GO" id="GO:0005524">
    <property type="term" value="F:ATP binding"/>
    <property type="evidence" value="ECO:0007669"/>
    <property type="project" value="UniProtKB-KW"/>
</dbReference>
<keyword evidence="1" id="KW-0547">Nucleotide-binding</keyword>
<dbReference type="SMART" id="SM00382">
    <property type="entry name" value="AAA"/>
    <property type="match status" value="2"/>
</dbReference>
<gene>
    <name evidence="5" type="ORF">ADS79_13760</name>
    <name evidence="4" type="ORF">BRE01_64600</name>
</gene>
<dbReference type="InterPro" id="IPR051309">
    <property type="entry name" value="ABCF_ATPase"/>
</dbReference>
<dbReference type="Proteomes" id="UP000036834">
    <property type="component" value="Unassembled WGS sequence"/>
</dbReference>
<evidence type="ECO:0000313" key="5">
    <source>
        <dbReference type="EMBL" id="KNB72894.1"/>
    </source>
</evidence>
<dbReference type="InterPro" id="IPR003593">
    <property type="entry name" value="AAA+_ATPase"/>
</dbReference>
<evidence type="ECO:0000313" key="4">
    <source>
        <dbReference type="EMBL" id="GED72758.1"/>
    </source>
</evidence>
<proteinExistence type="predicted"/>
<dbReference type="PATRIC" id="fig|54915.3.peg.1755"/>
<organism evidence="5 6">
    <name type="scientific">Brevibacillus reuszeri</name>
    <dbReference type="NCBI Taxonomy" id="54915"/>
    <lineage>
        <taxon>Bacteria</taxon>
        <taxon>Bacillati</taxon>
        <taxon>Bacillota</taxon>
        <taxon>Bacilli</taxon>
        <taxon>Bacillales</taxon>
        <taxon>Paenibacillaceae</taxon>
        <taxon>Brevibacillus</taxon>
    </lineage>
</organism>
<accession>A0A0K9YVZ5</accession>
<dbReference type="Pfam" id="PF12848">
    <property type="entry name" value="ABC_tran_Xtn"/>
    <property type="match status" value="1"/>
</dbReference>
<dbReference type="PROSITE" id="PS50893">
    <property type="entry name" value="ABC_TRANSPORTER_2"/>
    <property type="match status" value="2"/>
</dbReference>
<dbReference type="InterPro" id="IPR027417">
    <property type="entry name" value="P-loop_NTPase"/>
</dbReference>
<feature type="domain" description="ABC transporter" evidence="3">
    <location>
        <begin position="4"/>
        <end position="259"/>
    </location>
</feature>
<dbReference type="FunFam" id="3.40.50.300:FF:000011">
    <property type="entry name" value="Putative ABC transporter ATP-binding component"/>
    <property type="match status" value="1"/>
</dbReference>
<comment type="caution">
    <text evidence="5">The sequence shown here is derived from an EMBL/GenBank/DDBJ whole genome shotgun (WGS) entry which is preliminary data.</text>
</comment>
<dbReference type="STRING" id="54915.ADS79_13760"/>
<evidence type="ECO:0000313" key="6">
    <source>
        <dbReference type="Proteomes" id="UP000036834"/>
    </source>
</evidence>
<keyword evidence="7" id="KW-1185">Reference proteome</keyword>